<dbReference type="OrthoDB" id="4191879at2759"/>
<dbReference type="STRING" id="1447883.A0A2B7Z121"/>
<reference evidence="1 2" key="1">
    <citation type="submission" date="2017-10" db="EMBL/GenBank/DDBJ databases">
        <title>Comparative genomics in systemic dimorphic fungi from Ajellomycetaceae.</title>
        <authorList>
            <person name="Munoz J.F."/>
            <person name="Mcewen J.G."/>
            <person name="Clay O.K."/>
            <person name="Cuomo C.A."/>
        </authorList>
    </citation>
    <scope>NUCLEOTIDE SEQUENCE [LARGE SCALE GENOMIC DNA]</scope>
    <source>
        <strain evidence="1 2">UAMH7299</strain>
    </source>
</reference>
<dbReference type="EMBL" id="PDNA01000005">
    <property type="protein sequence ID" value="PGH27626.1"/>
    <property type="molecule type" value="Genomic_DNA"/>
</dbReference>
<dbReference type="InterPro" id="IPR006175">
    <property type="entry name" value="YjgF/YER057c/UK114"/>
</dbReference>
<dbReference type="GO" id="GO:0019239">
    <property type="term" value="F:deaminase activity"/>
    <property type="evidence" value="ECO:0007669"/>
    <property type="project" value="TreeGrafter"/>
</dbReference>
<dbReference type="Pfam" id="PF01042">
    <property type="entry name" value="Ribonuc_L-PSP"/>
    <property type="match status" value="1"/>
</dbReference>
<dbReference type="Proteomes" id="UP000224634">
    <property type="component" value="Unassembled WGS sequence"/>
</dbReference>
<comment type="caution">
    <text evidence="1">The sequence shown here is derived from an EMBL/GenBank/DDBJ whole genome shotgun (WGS) entry which is preliminary data.</text>
</comment>
<gene>
    <name evidence="1" type="ORF">AJ80_00639</name>
</gene>
<proteinExistence type="predicted"/>
<dbReference type="PANTHER" id="PTHR11803">
    <property type="entry name" value="2-IMINOBUTANOATE/2-IMINOPROPANOATE DEAMINASE RIDA"/>
    <property type="match status" value="1"/>
</dbReference>
<evidence type="ECO:0000313" key="1">
    <source>
        <dbReference type="EMBL" id="PGH27626.1"/>
    </source>
</evidence>
<organism evidence="1 2">
    <name type="scientific">Polytolypa hystricis (strain UAMH7299)</name>
    <dbReference type="NCBI Taxonomy" id="1447883"/>
    <lineage>
        <taxon>Eukaryota</taxon>
        <taxon>Fungi</taxon>
        <taxon>Dikarya</taxon>
        <taxon>Ascomycota</taxon>
        <taxon>Pezizomycotina</taxon>
        <taxon>Eurotiomycetes</taxon>
        <taxon>Eurotiomycetidae</taxon>
        <taxon>Onygenales</taxon>
        <taxon>Onygenales incertae sedis</taxon>
        <taxon>Polytolypa</taxon>
    </lineage>
</organism>
<evidence type="ECO:0000313" key="2">
    <source>
        <dbReference type="Proteomes" id="UP000224634"/>
    </source>
</evidence>
<dbReference type="GO" id="GO:0005739">
    <property type="term" value="C:mitochondrion"/>
    <property type="evidence" value="ECO:0007669"/>
    <property type="project" value="TreeGrafter"/>
</dbReference>
<dbReference type="AlphaFoldDB" id="A0A2B7Z121"/>
<dbReference type="Gene3D" id="3.30.1330.40">
    <property type="entry name" value="RutC-like"/>
    <property type="match status" value="1"/>
</dbReference>
<dbReference type="GO" id="GO:0005829">
    <property type="term" value="C:cytosol"/>
    <property type="evidence" value="ECO:0007669"/>
    <property type="project" value="TreeGrafter"/>
</dbReference>
<accession>A0A2B7Z121</accession>
<dbReference type="InterPro" id="IPR035959">
    <property type="entry name" value="RutC-like_sf"/>
</dbReference>
<sequence>MAHLQYSNGEGFGEQLSDHTHYSQAVRGWDLTTGAVPVDFGQQIDQAFANVEHILQHAGGKGWEQVYKVRCYFAPLDMADEHHLVRNLKTYCPNHRPILTAVGVEKLALENMKIEIEVVAHLGD</sequence>
<name>A0A2B7Z121_POLH7</name>
<protein>
    <submittedName>
        <fullName evidence="1">Uncharacterized protein</fullName>
    </submittedName>
</protein>
<dbReference type="PANTHER" id="PTHR11803:SF39">
    <property type="entry name" value="2-IMINOBUTANOATE_2-IMINOPROPANOATE DEAMINASE"/>
    <property type="match status" value="1"/>
</dbReference>
<dbReference type="SUPFAM" id="SSF55298">
    <property type="entry name" value="YjgF-like"/>
    <property type="match status" value="1"/>
</dbReference>
<keyword evidence="2" id="KW-1185">Reference proteome</keyword>